<gene>
    <name evidence="2" type="ORF">EBO15_22685</name>
</gene>
<dbReference type="EMBL" id="RFFG01000041">
    <property type="protein sequence ID" value="RMI41608.1"/>
    <property type="molecule type" value="Genomic_DNA"/>
</dbReference>
<dbReference type="InterPro" id="IPR009326">
    <property type="entry name" value="DUF984"/>
</dbReference>
<evidence type="ECO:0000259" key="1">
    <source>
        <dbReference type="Pfam" id="PF04266"/>
    </source>
</evidence>
<dbReference type="Proteomes" id="UP000282674">
    <property type="component" value="Unassembled WGS sequence"/>
</dbReference>
<name>A0A3M2M3B3_9ACTN</name>
<evidence type="ECO:0000313" key="3">
    <source>
        <dbReference type="Proteomes" id="UP000282674"/>
    </source>
</evidence>
<keyword evidence="3" id="KW-1185">Reference proteome</keyword>
<dbReference type="Gene3D" id="3.10.400.10">
    <property type="entry name" value="Sulfate adenylyltransferase"/>
    <property type="match status" value="1"/>
</dbReference>
<dbReference type="OrthoDB" id="9807542at2"/>
<evidence type="ECO:0000313" key="2">
    <source>
        <dbReference type="EMBL" id="RMI41608.1"/>
    </source>
</evidence>
<dbReference type="PANTHER" id="PTHR39203">
    <property type="entry name" value="CYTOPLASMIC PROTEIN-RELATED"/>
    <property type="match status" value="1"/>
</dbReference>
<dbReference type="AlphaFoldDB" id="A0A3M2M3B3"/>
<sequence>MVIDSDKRPVAVIEFTQVRVVPLGQVDLAHVVDEGEGGTSVAEWRACHDCQGVSADMTGHVVTPLLMALAVPALFSWSRGSSAS</sequence>
<organism evidence="2 3">
    <name type="scientific">Actinomadura harenae</name>
    <dbReference type="NCBI Taxonomy" id="2483351"/>
    <lineage>
        <taxon>Bacteria</taxon>
        <taxon>Bacillati</taxon>
        <taxon>Actinomycetota</taxon>
        <taxon>Actinomycetes</taxon>
        <taxon>Streptosporangiales</taxon>
        <taxon>Thermomonosporaceae</taxon>
        <taxon>Actinomadura</taxon>
    </lineage>
</organism>
<dbReference type="SUPFAM" id="SSF88697">
    <property type="entry name" value="PUA domain-like"/>
    <property type="match status" value="1"/>
</dbReference>
<reference evidence="2 3" key="1">
    <citation type="submission" date="2018-10" db="EMBL/GenBank/DDBJ databases">
        <title>Isolation from soil.</title>
        <authorList>
            <person name="Hu J."/>
        </authorList>
    </citation>
    <scope>NUCLEOTIDE SEQUENCE [LARGE SCALE GENOMIC DNA]</scope>
    <source>
        <strain evidence="2 3">NEAU-Ht49</strain>
    </source>
</reference>
<proteinExistence type="predicted"/>
<dbReference type="PANTHER" id="PTHR39203:SF1">
    <property type="entry name" value="CYTOPLASMIC PROTEIN"/>
    <property type="match status" value="1"/>
</dbReference>
<accession>A0A3M2M3B3</accession>
<dbReference type="InterPro" id="IPR015947">
    <property type="entry name" value="PUA-like_sf"/>
</dbReference>
<protein>
    <submittedName>
        <fullName evidence="2">ASCH domain-containing protein</fullName>
    </submittedName>
</protein>
<feature type="domain" description="ASCH" evidence="1">
    <location>
        <begin position="3"/>
        <end position="48"/>
    </location>
</feature>
<comment type="caution">
    <text evidence="2">The sequence shown here is derived from an EMBL/GenBank/DDBJ whole genome shotgun (WGS) entry which is preliminary data.</text>
</comment>
<dbReference type="Pfam" id="PF04266">
    <property type="entry name" value="ASCH"/>
    <property type="match status" value="1"/>
</dbReference>
<dbReference type="InterPro" id="IPR007374">
    <property type="entry name" value="ASCH_domain"/>
</dbReference>